<dbReference type="Proteomes" id="UP001153069">
    <property type="component" value="Unassembled WGS sequence"/>
</dbReference>
<comment type="caution">
    <text evidence="2">The sequence shown here is derived from an EMBL/GenBank/DDBJ whole genome shotgun (WGS) entry which is preliminary data.</text>
</comment>
<sequence>MDMLERRMVLLRPFPEALLDSETLLEKLHREFTDFPQLQIRDRILEFAPMAKREIYLTKSLEWLDINCESLQALRALAAVALLHPTQPLLHECTVHLESWSQSQRVAARQELQRVSDSLDEMMEDARRFDEENDLEDYY</sequence>
<feature type="coiled-coil region" evidence="1">
    <location>
        <begin position="105"/>
        <end position="132"/>
    </location>
</feature>
<name>A0A9N8HSS2_9STRA</name>
<dbReference type="AlphaFoldDB" id="A0A9N8HSS2"/>
<dbReference type="EMBL" id="CAICTM010001482">
    <property type="protein sequence ID" value="CAB9524007.1"/>
    <property type="molecule type" value="Genomic_DNA"/>
</dbReference>
<organism evidence="2 3">
    <name type="scientific">Seminavis robusta</name>
    <dbReference type="NCBI Taxonomy" id="568900"/>
    <lineage>
        <taxon>Eukaryota</taxon>
        <taxon>Sar</taxon>
        <taxon>Stramenopiles</taxon>
        <taxon>Ochrophyta</taxon>
        <taxon>Bacillariophyta</taxon>
        <taxon>Bacillariophyceae</taxon>
        <taxon>Bacillariophycidae</taxon>
        <taxon>Naviculales</taxon>
        <taxon>Naviculaceae</taxon>
        <taxon>Seminavis</taxon>
    </lineage>
</organism>
<evidence type="ECO:0000256" key="1">
    <source>
        <dbReference type="SAM" id="Coils"/>
    </source>
</evidence>
<keyword evidence="3" id="KW-1185">Reference proteome</keyword>
<evidence type="ECO:0000313" key="3">
    <source>
        <dbReference type="Proteomes" id="UP001153069"/>
    </source>
</evidence>
<gene>
    <name evidence="2" type="ORF">SEMRO_1484_G276420.1</name>
</gene>
<reference evidence="2" key="1">
    <citation type="submission" date="2020-06" db="EMBL/GenBank/DDBJ databases">
        <authorList>
            <consortium name="Plant Systems Biology data submission"/>
        </authorList>
    </citation>
    <scope>NUCLEOTIDE SEQUENCE</scope>
    <source>
        <strain evidence="2">D6</strain>
    </source>
</reference>
<protein>
    <submittedName>
        <fullName evidence="2">Uncharacterized protein</fullName>
    </submittedName>
</protein>
<keyword evidence="1" id="KW-0175">Coiled coil</keyword>
<accession>A0A9N8HSS2</accession>
<evidence type="ECO:0000313" key="2">
    <source>
        <dbReference type="EMBL" id="CAB9524007.1"/>
    </source>
</evidence>
<proteinExistence type="predicted"/>